<dbReference type="GO" id="GO:0009306">
    <property type="term" value="P:protein secretion"/>
    <property type="evidence" value="ECO:0007669"/>
    <property type="project" value="InterPro"/>
</dbReference>
<comment type="similarity">
    <text evidence="1">Belongs to the bacterial secretin family.</text>
</comment>
<evidence type="ECO:0000259" key="2">
    <source>
        <dbReference type="Pfam" id="PF00263"/>
    </source>
</evidence>
<evidence type="ECO:0000256" key="1">
    <source>
        <dbReference type="RuleBase" id="RU004003"/>
    </source>
</evidence>
<dbReference type="EMBL" id="CP000792">
    <property type="protein sequence ID" value="ABV23530.1"/>
    <property type="molecule type" value="Genomic_DNA"/>
</dbReference>
<proteinExistence type="inferred from homology"/>
<feature type="domain" description="Type II/III secretion system secretin-like" evidence="2">
    <location>
        <begin position="56"/>
        <end position="125"/>
    </location>
</feature>
<evidence type="ECO:0000313" key="4">
    <source>
        <dbReference type="Proteomes" id="UP000001121"/>
    </source>
</evidence>
<gene>
    <name evidence="3" type="ORF">CCC13826_2274</name>
</gene>
<dbReference type="STRING" id="360104.CCC13826_2274"/>
<dbReference type="Proteomes" id="UP000001121">
    <property type="component" value="Chromosome"/>
</dbReference>
<dbReference type="InterPro" id="IPR004846">
    <property type="entry name" value="T2SS/T3SS_dom"/>
</dbReference>
<evidence type="ECO:0000313" key="3">
    <source>
        <dbReference type="EMBL" id="ABV23530.1"/>
    </source>
</evidence>
<dbReference type="AlphaFoldDB" id="A7ZF47"/>
<protein>
    <submittedName>
        <fullName evidence="3">Type II and III secretion system protein</fullName>
    </submittedName>
</protein>
<accession>A7ZF47</accession>
<dbReference type="RefSeq" id="WP_012140287.1">
    <property type="nucleotide sequence ID" value="NC_009802.2"/>
</dbReference>
<sequence>MKENAIYIPNLNICVKDFYVKDKKVFLVNFDDSVSTSDYSFFDLHLILEDILSQSSSFTPIVSKKELKSSYSLKRGDVLVLSGINKKTNAKQRNGVPVLKDIWLLKYLFSVEQDSEINSVLTLTIQII</sequence>
<reference evidence="4" key="1">
    <citation type="submission" date="2007-10" db="EMBL/GenBank/DDBJ databases">
        <title>Genome sequence of Campylobacter concisus 13826 isolated from human feces.</title>
        <authorList>
            <person name="Fouts D.E."/>
            <person name="Mongodin E.F."/>
            <person name="Puiu D."/>
            <person name="Sebastian Y."/>
            <person name="Miller W.G."/>
            <person name="Mandrell R.E."/>
            <person name="On S."/>
            <person name="Nelson K.E."/>
        </authorList>
    </citation>
    <scope>NUCLEOTIDE SEQUENCE [LARGE SCALE GENOMIC DNA]</scope>
    <source>
        <strain evidence="4">13826</strain>
    </source>
</reference>
<dbReference type="KEGG" id="cco:CCC13826_2274"/>
<organism evidence="3 4">
    <name type="scientific">Campylobacter concisus (strain 13826)</name>
    <dbReference type="NCBI Taxonomy" id="360104"/>
    <lineage>
        <taxon>Bacteria</taxon>
        <taxon>Pseudomonadati</taxon>
        <taxon>Campylobacterota</taxon>
        <taxon>Epsilonproteobacteria</taxon>
        <taxon>Campylobacterales</taxon>
        <taxon>Campylobacteraceae</taxon>
        <taxon>Campylobacter</taxon>
    </lineage>
</organism>
<dbReference type="Pfam" id="PF00263">
    <property type="entry name" value="Secretin"/>
    <property type="match status" value="1"/>
</dbReference>
<dbReference type="HOGENOM" id="CLU_1955551_0_0_7"/>
<name>A7ZF47_CAMC1</name>